<name>A0A1H1N717_9MICO</name>
<gene>
    <name evidence="1" type="ORF">SAMN04489809_0725</name>
</gene>
<dbReference type="Proteomes" id="UP000182126">
    <property type="component" value="Chromosome I"/>
</dbReference>
<reference evidence="1 2" key="1">
    <citation type="submission" date="2016-10" db="EMBL/GenBank/DDBJ databases">
        <authorList>
            <person name="de Groot N.N."/>
        </authorList>
    </citation>
    <scope>NUCLEOTIDE SEQUENCE [LARGE SCALE GENOMIC DNA]</scope>
    <source>
        <strain evidence="1 2">DSM 15019</strain>
    </source>
</reference>
<dbReference type="GeneID" id="36298328"/>
<organism evidence="1 2">
    <name type="scientific">Microbacterium paraoxydans</name>
    <dbReference type="NCBI Taxonomy" id="199592"/>
    <lineage>
        <taxon>Bacteria</taxon>
        <taxon>Bacillati</taxon>
        <taxon>Actinomycetota</taxon>
        <taxon>Actinomycetes</taxon>
        <taxon>Micrococcales</taxon>
        <taxon>Microbacteriaceae</taxon>
        <taxon>Microbacterium</taxon>
    </lineage>
</organism>
<protein>
    <submittedName>
        <fullName evidence="1">Uncharacterized protein</fullName>
    </submittedName>
</protein>
<sequence>MTAATLRLVSPTRTERGLLRLADRVTAGVEHRIERRAQRRTLALDLLREQQARRHDPHAVDHLLAQLGAPRR</sequence>
<accession>A0A1H1N717</accession>
<proteinExistence type="predicted"/>
<dbReference type="EMBL" id="LT629770">
    <property type="protein sequence ID" value="SDR94668.1"/>
    <property type="molecule type" value="Genomic_DNA"/>
</dbReference>
<evidence type="ECO:0000313" key="2">
    <source>
        <dbReference type="Proteomes" id="UP000182126"/>
    </source>
</evidence>
<evidence type="ECO:0000313" key="1">
    <source>
        <dbReference type="EMBL" id="SDR94668.1"/>
    </source>
</evidence>
<dbReference type="AlphaFoldDB" id="A0A1H1N717"/>
<dbReference type="RefSeq" id="WP_060921174.1">
    <property type="nucleotide sequence ID" value="NZ_LT629770.1"/>
</dbReference>